<evidence type="ECO:0000313" key="2">
    <source>
        <dbReference type="Proteomes" id="UP000698752"/>
    </source>
</evidence>
<comment type="caution">
    <text evidence="1">The sequence shown here is derived from an EMBL/GenBank/DDBJ whole genome shotgun (WGS) entry which is preliminary data.</text>
</comment>
<name>A0ABS5EFQ6_9PROT</name>
<dbReference type="EMBL" id="JAAEDI010000006">
    <property type="protein sequence ID" value="MBR0649512.1"/>
    <property type="molecule type" value="Genomic_DNA"/>
</dbReference>
<evidence type="ECO:0000313" key="1">
    <source>
        <dbReference type="EMBL" id="MBR0649512.1"/>
    </source>
</evidence>
<sequence length="572" mass="55957">MPARRMRAGSPYAIPTELRGVNRQHPLADRLRSLYFPGALGGQRRLYNLAPEPGGPYIEPQSAVPQVITGAFGPCSLHNSAGGMFQAQRATWAPPSLQTDLAPATIFAMAIVDGAPAGGQYPAIYSMTGAAGITYLAFAPTASQVFFSIGRRSNGGVEFALGNWAAGNVLLMVGATDGVTQHAGYILNLSTGVLSAGSSGTSTAFGGTTEQDAFENIGGADYGTDYFLTGRVFAAGMASRQWSDGEMRAFLADPWDLLQRPVWRSVARGIPADGPGEIAGEAILSDGPDVVSSAAAALISGAVAGVDSADAASVAGTVRVAGGAALNDSSDGAQAAGTVAIAGAAGVTDGTDQAAASGTVSVTGVASLADGPDVVSATGGAEGGITGSAALVDSADSVQAAGVVRVGGTAALSDGADAVTGAAVVLIAGAAAVADGPDSVTASGGLGNVIQGAMALVDGNDTATASGTVSIAGAAALQDGADAVASAAGIRITGAAVLLDLADGIAAGGALAIRGAAALTDGGDAVLALGIVTTGSPIAVDPRRTVLLGRRFQPALPPPVIPQLQRRERVAV</sequence>
<evidence type="ECO:0008006" key="3">
    <source>
        <dbReference type="Google" id="ProtNLM"/>
    </source>
</evidence>
<keyword evidence="2" id="KW-1185">Reference proteome</keyword>
<reference evidence="2" key="1">
    <citation type="journal article" date="2021" name="Syst. Appl. Microbiol.">
        <title>Roseomonas hellenica sp. nov., isolated from roots of wild-growing Alkanna tinctoria.</title>
        <authorList>
            <person name="Rat A."/>
            <person name="Naranjo H.D."/>
            <person name="Lebbe L."/>
            <person name="Cnockaert M."/>
            <person name="Krigas N."/>
            <person name="Grigoriadou K."/>
            <person name="Maloupa E."/>
            <person name="Willems A."/>
        </authorList>
    </citation>
    <scope>NUCLEOTIDE SEQUENCE [LARGE SCALE GENOMIC DNA]</scope>
    <source>
        <strain evidence="2">LMG 31159</strain>
    </source>
</reference>
<dbReference type="Proteomes" id="UP000698752">
    <property type="component" value="Unassembled WGS sequence"/>
</dbReference>
<protein>
    <recommendedName>
        <fullName evidence="3">LamG domain-containing protein</fullName>
    </recommendedName>
</protein>
<proteinExistence type="predicted"/>
<gene>
    <name evidence="1" type="ORF">GXW78_07565</name>
</gene>
<dbReference type="RefSeq" id="WP_211867526.1">
    <property type="nucleotide sequence ID" value="NZ_JAAEDI010000006.1"/>
</dbReference>
<organism evidence="1 2">
    <name type="scientific">Neoroseomonas terrae</name>
    <dbReference type="NCBI Taxonomy" id="424799"/>
    <lineage>
        <taxon>Bacteria</taxon>
        <taxon>Pseudomonadati</taxon>
        <taxon>Pseudomonadota</taxon>
        <taxon>Alphaproteobacteria</taxon>
        <taxon>Acetobacterales</taxon>
        <taxon>Acetobacteraceae</taxon>
        <taxon>Neoroseomonas</taxon>
    </lineage>
</organism>
<accession>A0ABS5EFQ6</accession>